<proteinExistence type="predicted"/>
<dbReference type="KEGG" id="vg:29060925"/>
<dbReference type="GeneID" id="29060925"/>
<dbReference type="OrthoDB" id="4625at10239"/>
<dbReference type="Gene3D" id="3.40.50.1820">
    <property type="entry name" value="alpha/beta hydrolase"/>
    <property type="match status" value="1"/>
</dbReference>
<dbReference type="RefSeq" id="YP_009282275.1">
    <property type="nucleotide sequence ID" value="NC_031035.1"/>
</dbReference>
<accession>A0A1C9EGR8</accession>
<dbReference type="SUPFAM" id="SSF53474">
    <property type="entry name" value="alpha/beta-Hydrolases"/>
    <property type="match status" value="1"/>
</dbReference>
<gene>
    <name evidence="1" type="ORF">SEA_GENGAR_30</name>
</gene>
<dbReference type="InterPro" id="IPR029058">
    <property type="entry name" value="AB_hydrolase_fold"/>
</dbReference>
<name>A0A1C9EGR8_9CAUD</name>
<evidence type="ECO:0000313" key="2">
    <source>
        <dbReference type="Proteomes" id="UP000203815"/>
    </source>
</evidence>
<protein>
    <submittedName>
        <fullName evidence="1">Lysin B</fullName>
    </submittedName>
</protein>
<keyword evidence="2" id="KW-1185">Reference proteome</keyword>
<sequence>MSKPMLLTGQGTGADMFTGYPHDLGVRLRDEDRVELQPIGKYPASMFPMGPSVKIGVDEGVDLVLRAEARPAREVPDGYLLCGYSQGAWLVSDLLDEFRGGRLKHVAHKLAGGATFGNPRRELDQAGGRGIADKLIVGTPDIWVDEFDPGDIYANVPNNDVGEDMTAIFKLVRLNGISDVVDLRGGLDLVGVLGGLLVPGAGQLGGLAGGLGALFGGAQEQNTIVEQVVEMLKSPLREFPAAVMAIVKAAVFFGRKPATAPHIEYHIRTVTPGGPTYFEHAVNHMRAMAA</sequence>
<reference evidence="1 2" key="1">
    <citation type="submission" date="2016-07" db="EMBL/GenBank/DDBJ databases">
        <authorList>
            <person name="Ahrens W.T."/>
            <person name="Alaniz S.M."/>
            <person name="Alfonso A.J."/>
            <person name="Andrade A.E."/>
            <person name="Blake C.D."/>
            <person name="Denney K.A."/>
            <person name="Edwards N.C."/>
            <person name="Flores L.M."/>
            <person name="Frontera C.D."/>
            <person name="Frontera J.K."/>
            <person name="Goins A.N."/>
            <person name="Harris C.E."/>
            <person name="Hinojosa K.L."/>
            <person name="Long R.M."/>
            <person name="Lopez J.C."/>
            <person name="Miller C.B."/>
            <person name="Mojica J.C."/>
            <person name="Morales C.A."/>
            <person name="Pena M.C."/>
            <person name="Quezada B.E."/>
            <person name="Rincon P.M."/>
            <person name="Robertson S."/>
            <person name="Soto A.J."/>
            <person name="Vasquez A.D."/>
            <person name="Villegas D.K."/>
            <person name="Vulgamore J.L."/>
            <person name="Robertson M."/>
            <person name="Hatherill J.R."/>
            <person name="Dovalina S.A."/>
            <person name="Zhang D."/>
            <person name="Delesalle V.A."/>
            <person name="Garlena R.A."/>
            <person name="Russell D.A."/>
            <person name="Pope W.H."/>
            <person name="Jacobs-Sera D."/>
            <person name="Hendrix R.W."/>
            <person name="Hatfull G.F."/>
        </authorList>
    </citation>
    <scope>NUCLEOTIDE SEQUENCE [LARGE SCALE GENOMIC DNA]</scope>
</reference>
<dbReference type="Proteomes" id="UP000203815">
    <property type="component" value="Segment"/>
</dbReference>
<organism evidence="1 2">
    <name type="scientific">Mycobacterium phage Gengar</name>
    <dbReference type="NCBI Taxonomy" id="1891963"/>
    <lineage>
        <taxon>Viruses</taxon>
        <taxon>Duplodnaviria</taxon>
        <taxon>Heunggongvirae</taxon>
        <taxon>Uroviricota</taxon>
        <taxon>Caudoviricetes</taxon>
        <taxon>Weiservirinae</taxon>
        <taxon>Kratiovirus</taxon>
        <taxon>Kratiovirus gengar</taxon>
    </lineage>
</organism>
<evidence type="ECO:0000313" key="1">
    <source>
        <dbReference type="EMBL" id="AON96685.1"/>
    </source>
</evidence>
<dbReference type="EMBL" id="KX636165">
    <property type="protein sequence ID" value="AON96685.1"/>
    <property type="molecule type" value="Genomic_DNA"/>
</dbReference>